<organism evidence="7 8">
    <name type="scientific">Actinomadura physcomitrii</name>
    <dbReference type="NCBI Taxonomy" id="2650748"/>
    <lineage>
        <taxon>Bacteria</taxon>
        <taxon>Bacillati</taxon>
        <taxon>Actinomycetota</taxon>
        <taxon>Actinomycetes</taxon>
        <taxon>Streptosporangiales</taxon>
        <taxon>Thermomonosporaceae</taxon>
        <taxon>Actinomadura</taxon>
    </lineage>
</organism>
<dbReference type="RefSeq" id="WP_151592685.1">
    <property type="nucleotide sequence ID" value="NZ_WBMS02000004.1"/>
</dbReference>
<evidence type="ECO:0000313" key="7">
    <source>
        <dbReference type="EMBL" id="MWA00172.1"/>
    </source>
</evidence>
<feature type="transmembrane region" description="Helical" evidence="5">
    <location>
        <begin position="207"/>
        <end position="229"/>
    </location>
</feature>
<dbReference type="GO" id="GO:0140359">
    <property type="term" value="F:ABC-type transporter activity"/>
    <property type="evidence" value="ECO:0007669"/>
    <property type="project" value="InterPro"/>
</dbReference>
<evidence type="ECO:0000256" key="2">
    <source>
        <dbReference type="ARBA" id="ARBA00022692"/>
    </source>
</evidence>
<evidence type="ECO:0000256" key="1">
    <source>
        <dbReference type="ARBA" id="ARBA00004141"/>
    </source>
</evidence>
<protein>
    <submittedName>
        <fullName evidence="7">ABC transporter permease</fullName>
    </submittedName>
</protein>
<keyword evidence="8" id="KW-1185">Reference proteome</keyword>
<proteinExistence type="predicted"/>
<feature type="transmembrane region" description="Helical" evidence="5">
    <location>
        <begin position="330"/>
        <end position="352"/>
    </location>
</feature>
<evidence type="ECO:0000256" key="4">
    <source>
        <dbReference type="ARBA" id="ARBA00023136"/>
    </source>
</evidence>
<evidence type="ECO:0000313" key="8">
    <source>
        <dbReference type="Proteomes" id="UP000462055"/>
    </source>
</evidence>
<keyword evidence="3 5" id="KW-1133">Transmembrane helix</keyword>
<dbReference type="PANTHER" id="PTHR43027">
    <property type="entry name" value="DOXORUBICIN RESISTANCE ABC TRANSPORTER PERMEASE PROTEIN DRRC-RELATED"/>
    <property type="match status" value="1"/>
</dbReference>
<dbReference type="InterPro" id="IPR013525">
    <property type="entry name" value="ABC2_TM"/>
</dbReference>
<dbReference type="Proteomes" id="UP000462055">
    <property type="component" value="Unassembled WGS sequence"/>
</dbReference>
<dbReference type="InterPro" id="IPR052902">
    <property type="entry name" value="ABC-2_transporter"/>
</dbReference>
<feature type="domain" description="ABC transmembrane type-2" evidence="6">
    <location>
        <begin position="120"/>
        <end position="355"/>
    </location>
</feature>
<dbReference type="Pfam" id="PF12698">
    <property type="entry name" value="ABC2_membrane_3"/>
    <property type="match status" value="1"/>
</dbReference>
<keyword evidence="4 5" id="KW-0472">Membrane</keyword>
<feature type="transmembrane region" description="Helical" evidence="5">
    <location>
        <begin position="275"/>
        <end position="294"/>
    </location>
</feature>
<dbReference type="PANTHER" id="PTHR43027:SF2">
    <property type="entry name" value="TRANSPORT PERMEASE PROTEIN"/>
    <property type="match status" value="1"/>
</dbReference>
<keyword evidence="2 5" id="KW-0812">Transmembrane</keyword>
<comment type="caution">
    <text evidence="7">The sequence shown here is derived from an EMBL/GenBank/DDBJ whole genome shotgun (WGS) entry which is preliminary data.</text>
</comment>
<reference evidence="7" key="1">
    <citation type="submission" date="2019-12" db="EMBL/GenBank/DDBJ databases">
        <title>Actinomadura physcomitrii sp. nov., a novel actinomycete isolated from moss [Physcomitrium sphaericum (Ludw) Fuernr].</title>
        <authorList>
            <person name="Zhuang X."/>
        </authorList>
    </citation>
    <scope>NUCLEOTIDE SEQUENCE [LARGE SCALE GENOMIC DNA]</scope>
    <source>
        <strain evidence="7">LD22</strain>
    </source>
</reference>
<evidence type="ECO:0000259" key="6">
    <source>
        <dbReference type="PROSITE" id="PS51012"/>
    </source>
</evidence>
<dbReference type="GO" id="GO:0016020">
    <property type="term" value="C:membrane"/>
    <property type="evidence" value="ECO:0007669"/>
    <property type="project" value="UniProtKB-SubCell"/>
</dbReference>
<dbReference type="InterPro" id="IPR047817">
    <property type="entry name" value="ABC2_TM_bact-type"/>
</dbReference>
<name>A0A6I4M448_9ACTN</name>
<sequence>MSTLESFKSLSKAMFLGFRRDRGALFFTVLFPLMFLVIFGGVFGHQSTSKVKVQEIGRVPILDQAMARGGDELGDTMKLTKTSDRHDALHKVTKGDADAAVEQVGNRLVVHYSAADQVKSGVVQGLMNSIVQGANQAATGKPPAYQVTSRQVEDDSLKAIQFFTPSLLGWALASAGVFGASQTLVTWRTKGILRRLQLSPAPIPTVFAARVAVSLAVALVQFALFVAVAQLPFFGLKLGHYWWMAVPMVLSGVLAFLAIGMVIGAWAKTQETAQAVTQLVVLPMAFLGGSFFPLDASPTWMRTLAYIFPLRYLNTGMLNVMGRGLGPMSALPQMGILLGFAVVGGLVAMRLFRWDSA</sequence>
<evidence type="ECO:0000256" key="5">
    <source>
        <dbReference type="SAM" id="Phobius"/>
    </source>
</evidence>
<feature type="transmembrane region" description="Helical" evidence="5">
    <location>
        <begin position="241"/>
        <end position="263"/>
    </location>
</feature>
<accession>A0A6I4M448</accession>
<dbReference type="AlphaFoldDB" id="A0A6I4M448"/>
<dbReference type="EMBL" id="WBMS02000004">
    <property type="protein sequence ID" value="MWA00172.1"/>
    <property type="molecule type" value="Genomic_DNA"/>
</dbReference>
<evidence type="ECO:0000256" key="3">
    <source>
        <dbReference type="ARBA" id="ARBA00022989"/>
    </source>
</evidence>
<gene>
    <name evidence="7" type="ORF">F8568_007245</name>
</gene>
<comment type="subcellular location">
    <subcellularLocation>
        <location evidence="1">Membrane</location>
        <topology evidence="1">Multi-pass membrane protein</topology>
    </subcellularLocation>
</comment>
<dbReference type="PROSITE" id="PS51012">
    <property type="entry name" value="ABC_TM2"/>
    <property type="match status" value="1"/>
</dbReference>